<organism evidence="9">
    <name type="scientific">Lentimicrobium saccharophilum</name>
    <dbReference type="NCBI Taxonomy" id="1678841"/>
    <lineage>
        <taxon>Bacteria</taxon>
        <taxon>Pseudomonadati</taxon>
        <taxon>Bacteroidota</taxon>
        <taxon>Bacteroidia</taxon>
        <taxon>Bacteroidales</taxon>
        <taxon>Lentimicrobiaceae</taxon>
        <taxon>Lentimicrobium</taxon>
    </lineage>
</organism>
<accession>A0A0S7BUN4</accession>
<evidence type="ECO:0000256" key="3">
    <source>
        <dbReference type="ARBA" id="ARBA00022676"/>
    </source>
</evidence>
<dbReference type="GO" id="GO:0009103">
    <property type="term" value="P:lipopolysaccharide biosynthetic process"/>
    <property type="evidence" value="ECO:0007669"/>
    <property type="project" value="UniProtKB-ARBA"/>
</dbReference>
<feature type="transmembrane region" description="Helical" evidence="8">
    <location>
        <begin position="370"/>
        <end position="389"/>
    </location>
</feature>
<evidence type="ECO:0000256" key="2">
    <source>
        <dbReference type="ARBA" id="ARBA00022475"/>
    </source>
</evidence>
<dbReference type="GO" id="GO:0005886">
    <property type="term" value="C:plasma membrane"/>
    <property type="evidence" value="ECO:0007669"/>
    <property type="project" value="UniProtKB-SubCell"/>
</dbReference>
<keyword evidence="7 8" id="KW-0472">Membrane</keyword>
<feature type="transmembrane region" description="Helical" evidence="8">
    <location>
        <begin position="321"/>
        <end position="338"/>
    </location>
</feature>
<feature type="transmembrane region" description="Helical" evidence="8">
    <location>
        <begin position="230"/>
        <end position="247"/>
    </location>
</feature>
<dbReference type="InterPro" id="IPR050297">
    <property type="entry name" value="LipidA_mod_glycosyltrf_83"/>
</dbReference>
<dbReference type="STRING" id="1678841.TBC1_11296"/>
<reference evidence="9" key="1">
    <citation type="journal article" date="2015" name="Genome Announc.">
        <title>Draft Genome Sequence of Bacteroidales Strain TBC1, a Novel Isolate from a Methanogenic Wastewater Treatment System.</title>
        <authorList>
            <person name="Tourlousse D.M."/>
            <person name="Matsuura N."/>
            <person name="Sun L."/>
            <person name="Toyonaga M."/>
            <person name="Kuroda K."/>
            <person name="Ohashi A."/>
            <person name="Cruz R."/>
            <person name="Yamaguchi T."/>
            <person name="Sekiguchi Y."/>
        </authorList>
    </citation>
    <scope>NUCLEOTIDE SEQUENCE [LARGE SCALE GENOMIC DNA]</scope>
    <source>
        <strain evidence="9">TBC1</strain>
    </source>
</reference>
<feature type="transmembrane region" description="Helical" evidence="8">
    <location>
        <begin position="345"/>
        <end position="364"/>
    </location>
</feature>
<name>A0A0S7BUN4_9BACT</name>
<keyword evidence="2" id="KW-1003">Cell membrane</keyword>
<keyword evidence="4 9" id="KW-0808">Transferase</keyword>
<dbReference type="Proteomes" id="UP000053091">
    <property type="component" value="Unassembled WGS sequence"/>
</dbReference>
<keyword evidence="10" id="KW-1185">Reference proteome</keyword>
<dbReference type="AlphaFoldDB" id="A0A0S7BUN4"/>
<keyword evidence="5 8" id="KW-0812">Transmembrane</keyword>
<protein>
    <submittedName>
        <fullName evidence="9">Dolichyl-phosphate-mannose-protein mannosyltransferase</fullName>
    </submittedName>
</protein>
<feature type="transmembrane region" description="Helical" evidence="8">
    <location>
        <begin position="148"/>
        <end position="165"/>
    </location>
</feature>
<proteinExistence type="predicted"/>
<evidence type="ECO:0000256" key="8">
    <source>
        <dbReference type="SAM" id="Phobius"/>
    </source>
</evidence>
<sequence>MKSGLKLPAFFNRQSVAAAIALLLFLPLLFLNIRADHDWGDDFAQYLAQAENIARFHPMSQTGYVYNEFYPSLGPKAYPPGFPLMISAITGKYGNYIPPYNYLISVFLLATALLTVLFLKRHFGLIPALVLSLMVYYNPYVMELKAEVMADIPFAFLFVLFLVMIPDLQQLSSRRKWLLAGVVTGVAISVKTAGFALAAGLAMYTGWHLIMAFLRKRAIKSLWKSAVDPALSIGAALGIVLLLNLIFMRGASGASSYLNTFSLGSLPETVAMNLYTYTEVLRLFFVSLNSQIFWFGFIAGSAAVTFALTGLIVAFRRGPGIAEWVTLAYLGLLLVYPYHNSGFRFLLPLAPLILNYIATAVGAMNPGRGGIALSVLATAMILVTYMPALKELQERKAVIQEGPYAVHAQNAFEQINAITPGDALIVFIKPRALARFTGRNSMAHLPESTPVEVYKQFEAIGPTHFLLYSELPDPALENYIRTNRREIELIWRNQFFRLYRKV</sequence>
<gene>
    <name evidence="9" type="ORF">TBC1_11296</name>
</gene>
<feature type="transmembrane region" description="Helical" evidence="8">
    <location>
        <begin position="100"/>
        <end position="118"/>
    </location>
</feature>
<evidence type="ECO:0000313" key="10">
    <source>
        <dbReference type="Proteomes" id="UP000053091"/>
    </source>
</evidence>
<evidence type="ECO:0000256" key="4">
    <source>
        <dbReference type="ARBA" id="ARBA00022679"/>
    </source>
</evidence>
<evidence type="ECO:0000313" key="9">
    <source>
        <dbReference type="EMBL" id="GAP42167.1"/>
    </source>
</evidence>
<evidence type="ECO:0000256" key="6">
    <source>
        <dbReference type="ARBA" id="ARBA00022989"/>
    </source>
</evidence>
<dbReference type="PANTHER" id="PTHR33908:SF11">
    <property type="entry name" value="MEMBRANE PROTEIN"/>
    <property type="match status" value="1"/>
</dbReference>
<feature type="transmembrane region" description="Helical" evidence="8">
    <location>
        <begin position="177"/>
        <end position="210"/>
    </location>
</feature>
<evidence type="ECO:0000256" key="7">
    <source>
        <dbReference type="ARBA" id="ARBA00023136"/>
    </source>
</evidence>
<dbReference type="EMBL" id="DF968182">
    <property type="protein sequence ID" value="GAP42167.1"/>
    <property type="molecule type" value="Genomic_DNA"/>
</dbReference>
<evidence type="ECO:0000256" key="1">
    <source>
        <dbReference type="ARBA" id="ARBA00004651"/>
    </source>
</evidence>
<dbReference type="RefSeq" id="WP_062037450.1">
    <property type="nucleotide sequence ID" value="NZ_DF968182.1"/>
</dbReference>
<keyword evidence="3 9" id="KW-0328">Glycosyltransferase</keyword>
<comment type="subcellular location">
    <subcellularLocation>
        <location evidence="1">Cell membrane</location>
        <topology evidence="1">Multi-pass membrane protein</topology>
    </subcellularLocation>
</comment>
<dbReference type="PANTHER" id="PTHR33908">
    <property type="entry name" value="MANNOSYLTRANSFERASE YKCB-RELATED"/>
    <property type="match status" value="1"/>
</dbReference>
<evidence type="ECO:0000256" key="5">
    <source>
        <dbReference type="ARBA" id="ARBA00022692"/>
    </source>
</evidence>
<keyword evidence="6 8" id="KW-1133">Transmembrane helix</keyword>
<dbReference type="GO" id="GO:0016763">
    <property type="term" value="F:pentosyltransferase activity"/>
    <property type="evidence" value="ECO:0007669"/>
    <property type="project" value="TreeGrafter"/>
</dbReference>
<feature type="transmembrane region" description="Helical" evidence="8">
    <location>
        <begin position="292"/>
        <end position="315"/>
    </location>
</feature>